<evidence type="ECO:0000256" key="4">
    <source>
        <dbReference type="ARBA" id="ARBA00022705"/>
    </source>
</evidence>
<reference evidence="10" key="1">
    <citation type="journal article" date="2012" name="PLoS ONE">
        <title>Sequencing and Analysis of Full-Length cDNAs, 5'-ESTs and 3'-ESTs from a Cartilaginous Fish, the Elephant Shark (Callorhinchus milii).</title>
        <authorList>
            <person name="Tan Y.Y."/>
            <person name="Kodzius R."/>
            <person name="Tay B.H."/>
            <person name="Tay A."/>
            <person name="Brenner S."/>
            <person name="Venkatesh B."/>
        </authorList>
    </citation>
    <scope>NUCLEOTIDE SEQUENCE</scope>
    <source>
        <tissue evidence="10">Gills</tissue>
    </source>
</reference>
<keyword evidence="5 6" id="KW-0539">Nucleus</keyword>
<evidence type="ECO:0000256" key="5">
    <source>
        <dbReference type="ARBA" id="ARBA00023242"/>
    </source>
</evidence>
<dbReference type="InterPro" id="IPR056773">
    <property type="entry name" value="WHD_ORC2"/>
</dbReference>
<name>K4FRJ3_CALMI</name>
<keyword evidence="4 6" id="KW-0235">DNA replication</keyword>
<dbReference type="PANTHER" id="PTHR14052">
    <property type="entry name" value="ORIGIN RECOGNITION COMPLEX SUBUNIT 2"/>
    <property type="match status" value="1"/>
</dbReference>
<proteinExistence type="evidence at transcript level"/>
<comment type="subcellular location">
    <subcellularLocation>
        <location evidence="1 6">Nucleus</location>
    </subcellularLocation>
</comment>
<dbReference type="RefSeq" id="NP_001279409.1">
    <property type="nucleotide sequence ID" value="NM_001292480.1"/>
</dbReference>
<dbReference type="GO" id="GO:0005664">
    <property type="term" value="C:nuclear origin of replication recognition complex"/>
    <property type="evidence" value="ECO:0007669"/>
    <property type="project" value="UniProtKB-UniRule"/>
</dbReference>
<comment type="subunit">
    <text evidence="6">Component of the origin recognition complex (ORC).</text>
</comment>
<dbReference type="InterPro" id="IPR007220">
    <property type="entry name" value="ORC2"/>
</dbReference>
<feature type="domain" description="Origin recognition complex subunit 2 winged-helix" evidence="9">
    <location>
        <begin position="486"/>
        <end position="545"/>
    </location>
</feature>
<dbReference type="Pfam" id="PF04084">
    <property type="entry name" value="RecA-like_ORC2"/>
    <property type="match status" value="1"/>
</dbReference>
<evidence type="ECO:0000259" key="9">
    <source>
        <dbReference type="Pfam" id="PF24882"/>
    </source>
</evidence>
<comment type="similarity">
    <text evidence="2 6">Belongs to the ORC2 family.</text>
</comment>
<sequence length="559" mass="63176">MLGPLEVRFVGDEDVMGHVVEKQQGLQPWCRDVVQTLGSVRIKPEPAECDQESAESVNERGYLLGLGAADADQPCDGMLRAGGDLFTFQSMRRRNTVAKLGSVLVCTPGGGQVTSQPQKSPPGHDQPYKTENRTRGKKQCFESTAPYQLRTRLKEAADLSEDSESQYSSSDDGHSHTADTKSQPSTATPHRKSTRNPNLVEEYFEAHSSGKVLTSDLTLQKLKTPRLDQVVLRELLGESCSPFTTELERLQRRSNSLFHKWMLQLQLEFSVLLYGLGSKREVLETFRRQMLAQRIHLVANGYFPSLSIKAILSSITEEVLEHEEPFRNSTEQLNFIRRRFKEDPSLEFYLLIHNIDGGLLRGLRSQQVLSELSSLPGLHLLASIDHINAPLSQSFYLHGVCLSVRPSWSCVIVLWDQTSCSLYNWLWFEATSFQSYAEETSYENSLLVRQSGVRALSALTHVLRSLTPNARGVFKLLAQSELENKDHSSYPGLSFHEFYQQCRERFLVNSDLTLRAQLTEFRDHRLLRSKRGAAGVEYLTIPVDETTLTDFLAMEEAET</sequence>
<evidence type="ECO:0000313" key="10">
    <source>
        <dbReference type="EMBL" id="AFK10513.1"/>
    </source>
</evidence>
<evidence type="ECO:0000259" key="8">
    <source>
        <dbReference type="Pfam" id="PF04084"/>
    </source>
</evidence>
<evidence type="ECO:0000256" key="7">
    <source>
        <dbReference type="SAM" id="MobiDB-lite"/>
    </source>
</evidence>
<dbReference type="AlphaFoldDB" id="K4FRJ3"/>
<comment type="function">
    <text evidence="6">Component of the origin recognition complex (ORC) that binds origins of replication. DNA-binding is ATP-dependent. ORC is required to assemble the pre-replication complex necessary to initiate DNA replication.</text>
</comment>
<dbReference type="InterPro" id="IPR056772">
    <property type="entry name" value="RecA-like_ORC2"/>
</dbReference>
<feature type="domain" description="Origin recognition complex subunit 2 RecA-like" evidence="8">
    <location>
        <begin position="247"/>
        <end position="391"/>
    </location>
</feature>
<dbReference type="Pfam" id="PF24882">
    <property type="entry name" value="WHD_ORC2"/>
    <property type="match status" value="1"/>
</dbReference>
<dbReference type="GO" id="GO:0006260">
    <property type="term" value="P:DNA replication"/>
    <property type="evidence" value="ECO:0007669"/>
    <property type="project" value="UniProtKB-UniRule"/>
</dbReference>
<evidence type="ECO:0000256" key="1">
    <source>
        <dbReference type="ARBA" id="ARBA00004123"/>
    </source>
</evidence>
<dbReference type="EMBL" id="JX052285">
    <property type="protein sequence ID" value="AFK10513.1"/>
    <property type="molecule type" value="mRNA"/>
</dbReference>
<dbReference type="GeneID" id="103173227"/>
<accession>K4FRJ3</accession>
<organism evidence="10">
    <name type="scientific">Callorhinchus milii</name>
    <name type="common">Ghost shark</name>
    <dbReference type="NCBI Taxonomy" id="7868"/>
    <lineage>
        <taxon>Eukaryota</taxon>
        <taxon>Metazoa</taxon>
        <taxon>Chordata</taxon>
        <taxon>Craniata</taxon>
        <taxon>Vertebrata</taxon>
        <taxon>Chondrichthyes</taxon>
        <taxon>Holocephali</taxon>
        <taxon>Chimaeriformes</taxon>
        <taxon>Callorhinchidae</taxon>
        <taxon>Callorhinchus</taxon>
    </lineage>
</organism>
<evidence type="ECO:0000256" key="3">
    <source>
        <dbReference type="ARBA" id="ARBA00019080"/>
    </source>
</evidence>
<dbReference type="GO" id="GO:0003688">
    <property type="term" value="F:DNA replication origin binding"/>
    <property type="evidence" value="ECO:0007669"/>
    <property type="project" value="UniProtKB-UniRule"/>
</dbReference>
<feature type="region of interest" description="Disordered" evidence="7">
    <location>
        <begin position="109"/>
        <end position="145"/>
    </location>
</feature>
<feature type="region of interest" description="Disordered" evidence="7">
    <location>
        <begin position="157"/>
        <end position="196"/>
    </location>
</feature>
<protein>
    <recommendedName>
        <fullName evidence="3 6">Origin recognition complex subunit 2</fullName>
    </recommendedName>
</protein>
<evidence type="ECO:0000256" key="6">
    <source>
        <dbReference type="RuleBase" id="RU368084"/>
    </source>
</evidence>
<dbReference type="PANTHER" id="PTHR14052:SF0">
    <property type="entry name" value="ORIGIN RECOGNITION COMPLEX SUBUNIT 2"/>
    <property type="match status" value="1"/>
</dbReference>
<evidence type="ECO:0000256" key="2">
    <source>
        <dbReference type="ARBA" id="ARBA00007421"/>
    </source>
</evidence>